<proteinExistence type="predicted"/>
<organism evidence="2 3">
    <name type="scientific">Microseira wollei NIES-4236</name>
    <dbReference type="NCBI Taxonomy" id="2530354"/>
    <lineage>
        <taxon>Bacteria</taxon>
        <taxon>Bacillati</taxon>
        <taxon>Cyanobacteriota</taxon>
        <taxon>Cyanophyceae</taxon>
        <taxon>Oscillatoriophycideae</taxon>
        <taxon>Aerosakkonematales</taxon>
        <taxon>Aerosakkonemataceae</taxon>
        <taxon>Microseira</taxon>
    </lineage>
</organism>
<accession>A0AAV3XAN7</accession>
<feature type="transmembrane region" description="Helical" evidence="1">
    <location>
        <begin position="6"/>
        <end position="27"/>
    </location>
</feature>
<feature type="transmembrane region" description="Helical" evidence="1">
    <location>
        <begin position="39"/>
        <end position="58"/>
    </location>
</feature>
<reference evidence="2" key="1">
    <citation type="submission" date="2019-10" db="EMBL/GenBank/DDBJ databases">
        <title>Draft genome sequece of Microseira wollei NIES-4236.</title>
        <authorList>
            <person name="Yamaguchi H."/>
            <person name="Suzuki S."/>
            <person name="Kawachi M."/>
        </authorList>
    </citation>
    <scope>NUCLEOTIDE SEQUENCE</scope>
    <source>
        <strain evidence="2">NIES-4236</strain>
    </source>
</reference>
<keyword evidence="3" id="KW-1185">Reference proteome</keyword>
<keyword evidence="1" id="KW-0812">Transmembrane</keyword>
<keyword evidence="1" id="KW-1133">Transmembrane helix</keyword>
<evidence type="ECO:0000313" key="3">
    <source>
        <dbReference type="Proteomes" id="UP001050975"/>
    </source>
</evidence>
<comment type="caution">
    <text evidence="2">The sequence shown here is derived from an EMBL/GenBank/DDBJ whole genome shotgun (WGS) entry which is preliminary data.</text>
</comment>
<dbReference type="AlphaFoldDB" id="A0AAV3XAN7"/>
<dbReference type="EMBL" id="BLAY01000032">
    <property type="protein sequence ID" value="GET37676.1"/>
    <property type="molecule type" value="Genomic_DNA"/>
</dbReference>
<dbReference type="Proteomes" id="UP001050975">
    <property type="component" value="Unassembled WGS sequence"/>
</dbReference>
<evidence type="ECO:0000313" key="2">
    <source>
        <dbReference type="EMBL" id="GET37676.1"/>
    </source>
</evidence>
<evidence type="ECO:0000256" key="1">
    <source>
        <dbReference type="SAM" id="Phobius"/>
    </source>
</evidence>
<keyword evidence="1" id="KW-0472">Membrane</keyword>
<gene>
    <name evidence="2" type="ORF">MiSe_24300</name>
</gene>
<sequence>MAATWQLKILVLGQLVNGLSGSVGLLLVMTGHQNKSVKVFGCSALINVVGNAIAIPILGSVKAAMTTSFTIMVWNIWLYVLVVKNIGVQPSIFSSFKSQV</sequence>
<protein>
    <submittedName>
        <fullName evidence="2">Polysaccharide biosynthesis protein</fullName>
    </submittedName>
</protein>
<dbReference type="RefSeq" id="WP_226579549.1">
    <property type="nucleotide sequence ID" value="NZ_BLAY01000032.1"/>
</dbReference>
<name>A0AAV3XAN7_9CYAN</name>